<dbReference type="EMBL" id="DS499601">
    <property type="protein sequence ID" value="EDP48155.1"/>
    <property type="molecule type" value="Genomic_DNA"/>
</dbReference>
<dbReference type="PhylomeDB" id="B0YC24"/>
<feature type="transmembrane region" description="Helical" evidence="2">
    <location>
        <begin position="229"/>
        <end position="248"/>
    </location>
</feature>
<protein>
    <submittedName>
        <fullName evidence="5">Membrane associated DnaJ chaperone, putative</fullName>
    </submittedName>
</protein>
<evidence type="ECO:0000256" key="1">
    <source>
        <dbReference type="ARBA" id="ARBA00023186"/>
    </source>
</evidence>
<gene>
    <name evidence="5" type="ORF">AFUB_088650</name>
</gene>
<dbReference type="CDD" id="cd06257">
    <property type="entry name" value="DnaJ"/>
    <property type="match status" value="1"/>
</dbReference>
<dbReference type="SMART" id="SM00271">
    <property type="entry name" value="DnaJ"/>
    <property type="match status" value="1"/>
</dbReference>
<feature type="chain" id="PRO_5002760834" evidence="3">
    <location>
        <begin position="21"/>
        <end position="399"/>
    </location>
</feature>
<dbReference type="PANTHER" id="PTHR44360:SF1">
    <property type="entry name" value="DNAJ HOMOLOG SUBFAMILY B MEMBER 9"/>
    <property type="match status" value="1"/>
</dbReference>
<proteinExistence type="predicted"/>
<sequence>MSSLLSFVGWAVLPNVGTSAQMIERMSTSYRHTLVNTIASLANVYYGITIRAGEPRPQPPSPRYARHRRRIFILVVTSYLLYTLYETFHQVQVTGDFYRALGVSPLADERTIKSRFRRLAAQHHPDKRGYGDGDPSDDYFVYLKLAQDTLLDPAKRFAYDRFGPDILSWGDRKTMQDFLFAGLQRSVPQYVVGLVTIIILNFTYWSNWGRYVSHQPRSFLKQWDQSTNLNQWRFFTFAALITLEAALITRPKALFMPGFYIPPAIRSLLGISPTFYLLPFQILTLAQRASVTLHIFISQLTPPEVSKGSSSAPGERIHPQTMQRLAQLAQLSRATDGEATRLLQLGLAPFRGDREGIATLRKGMKEGLVLSSVRASPEVQQAIAQVMERKKPEKNSKAD</sequence>
<keyword evidence="1" id="KW-0143">Chaperone</keyword>
<feature type="transmembrane region" description="Helical" evidence="2">
    <location>
        <begin position="71"/>
        <end position="88"/>
    </location>
</feature>
<evidence type="ECO:0000259" key="4">
    <source>
        <dbReference type="PROSITE" id="PS50076"/>
    </source>
</evidence>
<keyword evidence="6" id="KW-1185">Reference proteome</keyword>
<dbReference type="Gene3D" id="1.10.287.110">
    <property type="entry name" value="DnaJ domain"/>
    <property type="match status" value="1"/>
</dbReference>
<keyword evidence="2" id="KW-1133">Transmembrane helix</keyword>
<accession>B0YC24</accession>
<dbReference type="InterPro" id="IPR036869">
    <property type="entry name" value="J_dom_sf"/>
</dbReference>
<dbReference type="PRINTS" id="PR00625">
    <property type="entry name" value="JDOMAIN"/>
</dbReference>
<dbReference type="VEuPathDB" id="FungiDB:AFUB_088650"/>
<dbReference type="GO" id="GO:0036503">
    <property type="term" value="P:ERAD pathway"/>
    <property type="evidence" value="ECO:0007669"/>
    <property type="project" value="TreeGrafter"/>
</dbReference>
<dbReference type="InterPro" id="IPR051948">
    <property type="entry name" value="Hsp70_co-chaperone_J-domain"/>
</dbReference>
<dbReference type="AlphaFoldDB" id="B0YC24"/>
<feature type="transmembrane region" description="Helical" evidence="2">
    <location>
        <begin position="260"/>
        <end position="278"/>
    </location>
</feature>
<name>B0YC24_ASPFC</name>
<dbReference type="FunFam" id="1.10.287.110:FF:000104">
    <property type="entry name" value="Membrane associated DnaJ chaperone, putative"/>
    <property type="match status" value="1"/>
</dbReference>
<feature type="signal peptide" evidence="3">
    <location>
        <begin position="1"/>
        <end position="20"/>
    </location>
</feature>
<reference evidence="5 6" key="1">
    <citation type="journal article" date="2008" name="PLoS Genet.">
        <title>Genomic islands in the pathogenic filamentous fungus Aspergillus fumigatus.</title>
        <authorList>
            <person name="Fedorova N.D."/>
            <person name="Khaldi N."/>
            <person name="Joardar V.S."/>
            <person name="Maiti R."/>
            <person name="Amedeo P."/>
            <person name="Anderson M.J."/>
            <person name="Crabtree J."/>
            <person name="Silva J.C."/>
            <person name="Badger J.H."/>
            <person name="Albarraq A."/>
            <person name="Angiuoli S."/>
            <person name="Bussey H."/>
            <person name="Bowyer P."/>
            <person name="Cotty P.J."/>
            <person name="Dyer P.S."/>
            <person name="Egan A."/>
            <person name="Galens K."/>
            <person name="Fraser-Liggett C.M."/>
            <person name="Haas B.J."/>
            <person name="Inman J.M."/>
            <person name="Kent R."/>
            <person name="Lemieux S."/>
            <person name="Malavazi I."/>
            <person name="Orvis J."/>
            <person name="Roemer T."/>
            <person name="Ronning C.M."/>
            <person name="Sundaram J.P."/>
            <person name="Sutton G."/>
            <person name="Turner G."/>
            <person name="Venter J.C."/>
            <person name="White O.R."/>
            <person name="Whitty B.R."/>
            <person name="Youngman P."/>
            <person name="Wolfe K.H."/>
            <person name="Goldman G.H."/>
            <person name="Wortman J.R."/>
            <person name="Jiang B."/>
            <person name="Denning D.W."/>
            <person name="Nierman W.C."/>
        </authorList>
    </citation>
    <scope>NUCLEOTIDE SEQUENCE [LARGE SCALE GENOMIC DNA]</scope>
    <source>
        <strain evidence="6">CBS 144.89 / FGSC A1163 / CEA10</strain>
    </source>
</reference>
<evidence type="ECO:0000313" key="6">
    <source>
        <dbReference type="Proteomes" id="UP000001699"/>
    </source>
</evidence>
<dbReference type="SUPFAM" id="SSF46565">
    <property type="entry name" value="Chaperone J-domain"/>
    <property type="match status" value="1"/>
</dbReference>
<keyword evidence="2" id="KW-0472">Membrane</keyword>
<organism evidence="5 6">
    <name type="scientific">Aspergillus fumigatus (strain CBS 144.89 / FGSC A1163 / CEA10)</name>
    <name type="common">Neosartorya fumigata</name>
    <dbReference type="NCBI Taxonomy" id="451804"/>
    <lineage>
        <taxon>Eukaryota</taxon>
        <taxon>Fungi</taxon>
        <taxon>Dikarya</taxon>
        <taxon>Ascomycota</taxon>
        <taxon>Pezizomycotina</taxon>
        <taxon>Eurotiomycetes</taxon>
        <taxon>Eurotiomycetidae</taxon>
        <taxon>Eurotiales</taxon>
        <taxon>Aspergillaceae</taxon>
        <taxon>Aspergillus</taxon>
        <taxon>Aspergillus subgen. Fumigati</taxon>
    </lineage>
</organism>
<evidence type="ECO:0000256" key="2">
    <source>
        <dbReference type="SAM" id="Phobius"/>
    </source>
</evidence>
<dbReference type="HOGENOM" id="CLU_043818_0_0_1"/>
<keyword evidence="3" id="KW-0732">Signal</keyword>
<evidence type="ECO:0000313" key="5">
    <source>
        <dbReference type="EMBL" id="EDP48155.1"/>
    </source>
</evidence>
<keyword evidence="2" id="KW-0812">Transmembrane</keyword>
<dbReference type="InterPro" id="IPR001623">
    <property type="entry name" value="DnaJ_domain"/>
</dbReference>
<dbReference type="Proteomes" id="UP000001699">
    <property type="component" value="Unassembled WGS sequence"/>
</dbReference>
<dbReference type="GO" id="GO:0051087">
    <property type="term" value="F:protein-folding chaperone binding"/>
    <property type="evidence" value="ECO:0007669"/>
    <property type="project" value="TreeGrafter"/>
</dbReference>
<dbReference type="PANTHER" id="PTHR44360">
    <property type="entry name" value="DNAJ HOMOLOG SUBFAMILY B MEMBER 9"/>
    <property type="match status" value="1"/>
</dbReference>
<dbReference type="GO" id="GO:0005783">
    <property type="term" value="C:endoplasmic reticulum"/>
    <property type="evidence" value="ECO:0007669"/>
    <property type="project" value="TreeGrafter"/>
</dbReference>
<dbReference type="Pfam" id="PF00226">
    <property type="entry name" value="DnaJ"/>
    <property type="match status" value="1"/>
</dbReference>
<dbReference type="PROSITE" id="PS50076">
    <property type="entry name" value="DNAJ_2"/>
    <property type="match status" value="1"/>
</dbReference>
<feature type="domain" description="J" evidence="4">
    <location>
        <begin position="96"/>
        <end position="163"/>
    </location>
</feature>
<evidence type="ECO:0000256" key="3">
    <source>
        <dbReference type="SAM" id="SignalP"/>
    </source>
</evidence>
<dbReference type="GO" id="GO:0051787">
    <property type="term" value="F:misfolded protein binding"/>
    <property type="evidence" value="ECO:0007669"/>
    <property type="project" value="TreeGrafter"/>
</dbReference>
<feature type="transmembrane region" description="Helical" evidence="2">
    <location>
        <begin position="187"/>
        <end position="208"/>
    </location>
</feature>
<dbReference type="OrthoDB" id="436519at2759"/>